<dbReference type="EMBL" id="SMYO01000006">
    <property type="protein sequence ID" value="TDK60738.1"/>
    <property type="molecule type" value="Genomic_DNA"/>
</dbReference>
<dbReference type="Proteomes" id="UP001178888">
    <property type="component" value="Unassembled WGS sequence"/>
</dbReference>
<dbReference type="Proteomes" id="UP000295132">
    <property type="component" value="Unassembled WGS sequence"/>
</dbReference>
<reference evidence="1" key="2">
    <citation type="submission" date="2023-08" db="EMBL/GenBank/DDBJ databases">
        <title>Nitrogen cycling bacteria in agricultural field soils.</title>
        <authorList>
            <person name="Jang J."/>
        </authorList>
    </citation>
    <scope>NUCLEOTIDE SEQUENCE</scope>
    <source>
        <strain evidence="1">PS3-36</strain>
    </source>
</reference>
<gene>
    <name evidence="2" type="ORF">E2K98_13485</name>
    <name evidence="1" type="ORF">RCG21_20535</name>
</gene>
<reference evidence="2 3" key="1">
    <citation type="submission" date="2019-03" db="EMBL/GenBank/DDBJ databases">
        <title>Bacillus niacini sp. nov. a Nicotinate-Metabolizing Mesophile Isolated from Soil.</title>
        <authorList>
            <person name="Zhang G."/>
        </authorList>
    </citation>
    <scope>NUCLEOTIDE SEQUENCE [LARGE SCALE GENOMIC DNA]</scope>
    <source>
        <strain evidence="2 3">WN066</strain>
    </source>
</reference>
<name>A0A4R5VQ77_9BACI</name>
<evidence type="ECO:0000313" key="1">
    <source>
        <dbReference type="EMBL" id="MDQ6598719.1"/>
    </source>
</evidence>
<dbReference type="InterPro" id="IPR024994">
    <property type="entry name" value="DUF3896"/>
</dbReference>
<evidence type="ECO:0000313" key="2">
    <source>
        <dbReference type="EMBL" id="TDK60738.1"/>
    </source>
</evidence>
<dbReference type="EMBL" id="JAVGVR010000001">
    <property type="protein sequence ID" value="MDQ6598719.1"/>
    <property type="molecule type" value="Genomic_DNA"/>
</dbReference>
<protein>
    <submittedName>
        <fullName evidence="2">DUF3896 domain-containing protein</fullName>
    </submittedName>
    <submittedName>
        <fullName evidence="1">DUF3896 family protein</fullName>
    </submittedName>
</protein>
<evidence type="ECO:0000313" key="3">
    <source>
        <dbReference type="Proteomes" id="UP000295132"/>
    </source>
</evidence>
<dbReference type="RefSeq" id="WP_133334882.1">
    <property type="nucleotide sequence ID" value="NZ_JAVGVR010000001.1"/>
</dbReference>
<dbReference type="Pfam" id="PF13035">
    <property type="entry name" value="DUF3896"/>
    <property type="match status" value="1"/>
</dbReference>
<evidence type="ECO:0000313" key="4">
    <source>
        <dbReference type="Proteomes" id="UP001178888"/>
    </source>
</evidence>
<keyword evidence="4" id="KW-1185">Reference proteome</keyword>
<sequence length="59" mass="7038">MDYLEVISIIEKNKLNLVKMLEGKNLSKEQMDSIQHSIDNYNYIIELTEMNHFERGNIH</sequence>
<organism evidence="2 3">
    <name type="scientific">Bacillus salipaludis</name>
    <dbReference type="NCBI Taxonomy" id="2547811"/>
    <lineage>
        <taxon>Bacteria</taxon>
        <taxon>Bacillati</taxon>
        <taxon>Bacillota</taxon>
        <taxon>Bacilli</taxon>
        <taxon>Bacillales</taxon>
        <taxon>Bacillaceae</taxon>
        <taxon>Bacillus</taxon>
    </lineage>
</organism>
<dbReference type="AlphaFoldDB" id="A0A4R5VQ77"/>
<accession>A0A4R5VQ77</accession>
<proteinExistence type="predicted"/>
<comment type="caution">
    <text evidence="2">The sequence shown here is derived from an EMBL/GenBank/DDBJ whole genome shotgun (WGS) entry which is preliminary data.</text>
</comment>